<protein>
    <submittedName>
        <fullName evidence="1">Uncharacterized protein</fullName>
    </submittedName>
</protein>
<evidence type="ECO:0000313" key="2">
    <source>
        <dbReference type="Proteomes" id="UP000324222"/>
    </source>
</evidence>
<gene>
    <name evidence="1" type="ORF">E2C01_060853</name>
</gene>
<keyword evidence="2" id="KW-1185">Reference proteome</keyword>
<accession>A0A5B7H2B4</accession>
<reference evidence="1 2" key="1">
    <citation type="submission" date="2019-05" db="EMBL/GenBank/DDBJ databases">
        <title>Another draft genome of Portunus trituberculatus and its Hox gene families provides insights of decapod evolution.</title>
        <authorList>
            <person name="Jeong J.-H."/>
            <person name="Song I."/>
            <person name="Kim S."/>
            <person name="Choi T."/>
            <person name="Kim D."/>
            <person name="Ryu S."/>
            <person name="Kim W."/>
        </authorList>
    </citation>
    <scope>NUCLEOTIDE SEQUENCE [LARGE SCALE GENOMIC DNA]</scope>
    <source>
        <tissue evidence="1">Muscle</tissue>
    </source>
</reference>
<dbReference type="EMBL" id="VSRR010025141">
    <property type="protein sequence ID" value="MPC66701.1"/>
    <property type="molecule type" value="Genomic_DNA"/>
</dbReference>
<sequence>MGDALTGRTWWWEERRRVERREWKGNEEVNAGMRRKDMAYNRAKMEVLEEWQGVVMGGKGVCMYKKEDEMDECNKRNTVEERSRNKER</sequence>
<dbReference type="Proteomes" id="UP000324222">
    <property type="component" value="Unassembled WGS sequence"/>
</dbReference>
<name>A0A5B7H2B4_PORTR</name>
<organism evidence="1 2">
    <name type="scientific">Portunus trituberculatus</name>
    <name type="common">Swimming crab</name>
    <name type="synonym">Neptunus trituberculatus</name>
    <dbReference type="NCBI Taxonomy" id="210409"/>
    <lineage>
        <taxon>Eukaryota</taxon>
        <taxon>Metazoa</taxon>
        <taxon>Ecdysozoa</taxon>
        <taxon>Arthropoda</taxon>
        <taxon>Crustacea</taxon>
        <taxon>Multicrustacea</taxon>
        <taxon>Malacostraca</taxon>
        <taxon>Eumalacostraca</taxon>
        <taxon>Eucarida</taxon>
        <taxon>Decapoda</taxon>
        <taxon>Pleocyemata</taxon>
        <taxon>Brachyura</taxon>
        <taxon>Eubrachyura</taxon>
        <taxon>Portunoidea</taxon>
        <taxon>Portunidae</taxon>
        <taxon>Portuninae</taxon>
        <taxon>Portunus</taxon>
    </lineage>
</organism>
<dbReference type="AlphaFoldDB" id="A0A5B7H2B4"/>
<comment type="caution">
    <text evidence="1">The sequence shown here is derived from an EMBL/GenBank/DDBJ whole genome shotgun (WGS) entry which is preliminary data.</text>
</comment>
<evidence type="ECO:0000313" key="1">
    <source>
        <dbReference type="EMBL" id="MPC66701.1"/>
    </source>
</evidence>
<proteinExistence type="predicted"/>